<proteinExistence type="predicted"/>
<sequence length="557" mass="60990">MSETSSHSDDRDNGIQSATEEKYLEDGIDTKSPEKEVEVDPLAEPPSEQPVVDTRANYSAFSDWEKRGIVLGSAIGAFFSPLTAQIYLPALTVLAKEFDVTVSQINLTVTTYMIFQGLTPMFVGSFADSTGRRPAYAICFIIYIAANVGCALAPSYPALLVLRMLQSAGSSTTVALCQAVVADVATSAERGNYVGFTALPILLAPAIGPVIGGVLSQYAGWRWIFWLLAILAGFVFIIHGLFLPETCREIVGDGSIKPHPAYRTGWQLCEEFLRRRRLRRNPESSGGASLSRTASRASTRRSLHMKKFNVFQSLQILLEKDMFLLLAYSSIVFTSFYCVATVLPTQLSGSYGFDEIQVGLMYLPMVGGSIVAAFVNGKLMNWNYRRHCRLRGVPFERTKQQDLSDFPIERARLEIGIPMLALTGACTVAWGWTFQYRAHVAVICVLLFLIGWSVVGFSNTINVLLVDVNVGSAGAATASNNLTRCLIGAASTAVIGPMINGVGIGWAFTILAALFVVGSPSLFFIMKYGIQWRKEKRDRKLAKERKHANNNDSNTTS</sequence>
<dbReference type="Proteomes" id="UP001497700">
    <property type="component" value="Unassembled WGS sequence"/>
</dbReference>
<name>A0ACB9ZBQ0_9PEZI</name>
<dbReference type="EMBL" id="MU393437">
    <property type="protein sequence ID" value="KAI4868605.1"/>
    <property type="molecule type" value="Genomic_DNA"/>
</dbReference>
<comment type="caution">
    <text evidence="1">The sequence shown here is derived from an EMBL/GenBank/DDBJ whole genome shotgun (WGS) entry which is preliminary data.</text>
</comment>
<accession>A0ACB9ZBQ0</accession>
<evidence type="ECO:0000313" key="2">
    <source>
        <dbReference type="Proteomes" id="UP001497700"/>
    </source>
</evidence>
<keyword evidence="2" id="KW-1185">Reference proteome</keyword>
<organism evidence="1 2">
    <name type="scientific">Hypoxylon rubiginosum</name>
    <dbReference type="NCBI Taxonomy" id="110542"/>
    <lineage>
        <taxon>Eukaryota</taxon>
        <taxon>Fungi</taxon>
        <taxon>Dikarya</taxon>
        <taxon>Ascomycota</taxon>
        <taxon>Pezizomycotina</taxon>
        <taxon>Sordariomycetes</taxon>
        <taxon>Xylariomycetidae</taxon>
        <taxon>Xylariales</taxon>
        <taxon>Hypoxylaceae</taxon>
        <taxon>Hypoxylon</taxon>
    </lineage>
</organism>
<reference evidence="1 2" key="1">
    <citation type="journal article" date="2022" name="New Phytol.">
        <title>Ecological generalism drives hyperdiversity of secondary metabolite gene clusters in xylarialean endophytes.</title>
        <authorList>
            <person name="Franco M.E.E."/>
            <person name="Wisecaver J.H."/>
            <person name="Arnold A.E."/>
            <person name="Ju Y.M."/>
            <person name="Slot J.C."/>
            <person name="Ahrendt S."/>
            <person name="Moore L.P."/>
            <person name="Eastman K.E."/>
            <person name="Scott K."/>
            <person name="Konkel Z."/>
            <person name="Mondo S.J."/>
            <person name="Kuo A."/>
            <person name="Hayes R.D."/>
            <person name="Haridas S."/>
            <person name="Andreopoulos B."/>
            <person name="Riley R."/>
            <person name="LaButti K."/>
            <person name="Pangilinan J."/>
            <person name="Lipzen A."/>
            <person name="Amirebrahimi M."/>
            <person name="Yan J."/>
            <person name="Adam C."/>
            <person name="Keymanesh K."/>
            <person name="Ng V."/>
            <person name="Louie K."/>
            <person name="Northen T."/>
            <person name="Drula E."/>
            <person name="Henrissat B."/>
            <person name="Hsieh H.M."/>
            <person name="Youens-Clark K."/>
            <person name="Lutzoni F."/>
            <person name="Miadlikowska J."/>
            <person name="Eastwood D.C."/>
            <person name="Hamelin R.C."/>
            <person name="Grigoriev I.V."/>
            <person name="U'Ren J.M."/>
        </authorList>
    </citation>
    <scope>NUCLEOTIDE SEQUENCE [LARGE SCALE GENOMIC DNA]</scope>
    <source>
        <strain evidence="1 2">CBS 119005</strain>
    </source>
</reference>
<protein>
    <submittedName>
        <fullName evidence="1">Major facilitator superfamily transporter</fullName>
    </submittedName>
</protein>
<evidence type="ECO:0000313" key="1">
    <source>
        <dbReference type="EMBL" id="KAI4868605.1"/>
    </source>
</evidence>
<gene>
    <name evidence="1" type="ORF">F4820DRAFT_115017</name>
</gene>